<feature type="domain" description="B12-binding" evidence="6">
    <location>
        <begin position="175"/>
        <end position="299"/>
    </location>
</feature>
<keyword evidence="4" id="KW-0804">Transcription</keyword>
<dbReference type="SUPFAM" id="SSF46955">
    <property type="entry name" value="Putative DNA-binding domain"/>
    <property type="match status" value="1"/>
</dbReference>
<dbReference type="InterPro" id="IPR006158">
    <property type="entry name" value="Cobalamin-bd"/>
</dbReference>
<dbReference type="AlphaFoldDB" id="A0A3M9MPG2"/>
<dbReference type="SMART" id="SM00422">
    <property type="entry name" value="HTH_MERR"/>
    <property type="match status" value="1"/>
</dbReference>
<dbReference type="PROSITE" id="PS50937">
    <property type="entry name" value="HTH_MERR_2"/>
    <property type="match status" value="1"/>
</dbReference>
<organism evidence="7 8">
    <name type="scientific">Rufibacter immobilis</name>
    <dbReference type="NCBI Taxonomy" id="1348778"/>
    <lineage>
        <taxon>Bacteria</taxon>
        <taxon>Pseudomonadati</taxon>
        <taxon>Bacteroidota</taxon>
        <taxon>Cytophagia</taxon>
        <taxon>Cytophagales</taxon>
        <taxon>Hymenobacteraceae</taxon>
        <taxon>Rufibacter</taxon>
    </lineage>
</organism>
<dbReference type="Pfam" id="PF02607">
    <property type="entry name" value="B12-binding_2"/>
    <property type="match status" value="1"/>
</dbReference>
<dbReference type="OrthoDB" id="9800334at2"/>
<dbReference type="CDD" id="cd01104">
    <property type="entry name" value="HTH_MlrA-CarA"/>
    <property type="match status" value="1"/>
</dbReference>
<dbReference type="GO" id="GO:0003700">
    <property type="term" value="F:DNA-binding transcription factor activity"/>
    <property type="evidence" value="ECO:0007669"/>
    <property type="project" value="InterPro"/>
</dbReference>
<dbReference type="EMBL" id="RJJE01000017">
    <property type="protein sequence ID" value="RNI27097.1"/>
    <property type="molecule type" value="Genomic_DNA"/>
</dbReference>
<dbReference type="PROSITE" id="PS51332">
    <property type="entry name" value="B12_BINDING"/>
    <property type="match status" value="1"/>
</dbReference>
<dbReference type="Pfam" id="PF13411">
    <property type="entry name" value="MerR_1"/>
    <property type="match status" value="1"/>
</dbReference>
<dbReference type="PANTHER" id="PTHR30204:SF69">
    <property type="entry name" value="MERR-FAMILY TRANSCRIPTIONAL REGULATOR"/>
    <property type="match status" value="1"/>
</dbReference>
<dbReference type="InterPro" id="IPR003759">
    <property type="entry name" value="Cbl-bd_cap"/>
</dbReference>
<dbReference type="InterPro" id="IPR036594">
    <property type="entry name" value="Meth_synthase_dom"/>
</dbReference>
<dbReference type="InterPro" id="IPR047057">
    <property type="entry name" value="MerR_fam"/>
</dbReference>
<dbReference type="Gene3D" id="1.10.1660.10">
    <property type="match status" value="1"/>
</dbReference>
<gene>
    <name evidence="7" type="ORF">EFA69_13040</name>
</gene>
<dbReference type="PANTHER" id="PTHR30204">
    <property type="entry name" value="REDOX-CYCLING DRUG-SENSING TRANSCRIPTIONAL ACTIVATOR SOXR"/>
    <property type="match status" value="1"/>
</dbReference>
<dbReference type="Gene3D" id="1.10.1240.10">
    <property type="entry name" value="Methionine synthase domain"/>
    <property type="match status" value="1"/>
</dbReference>
<feature type="domain" description="HTH merR-type" evidence="5">
    <location>
        <begin position="3"/>
        <end position="72"/>
    </location>
</feature>
<proteinExistence type="predicted"/>
<dbReference type="GO" id="GO:0046872">
    <property type="term" value="F:metal ion binding"/>
    <property type="evidence" value="ECO:0007669"/>
    <property type="project" value="InterPro"/>
</dbReference>
<dbReference type="InterPro" id="IPR036724">
    <property type="entry name" value="Cobalamin-bd_sf"/>
</dbReference>
<evidence type="ECO:0000256" key="1">
    <source>
        <dbReference type="ARBA" id="ARBA00022491"/>
    </source>
</evidence>
<evidence type="ECO:0000259" key="6">
    <source>
        <dbReference type="PROSITE" id="PS51332"/>
    </source>
</evidence>
<protein>
    <submittedName>
        <fullName evidence="7">MerR family transcriptional regulator</fullName>
    </submittedName>
</protein>
<dbReference type="Proteomes" id="UP000271010">
    <property type="component" value="Unassembled WGS sequence"/>
</dbReference>
<sequence>MAHYSIKELEHLSGIKAHTLRIWEQRYQLLNPKRTQTNIRYYDDADLKSLLNVALLYQEGYKISKIAQLPPEQVAHEVLKVTQAELGKDQYMSQLIIAMVELDESLFERVLSRAVLQLGFPVAVQQVVYPFLNKIGLLWQTNNITPAHEHFMSQLIRQKMLVAIDAQQLQHAPGAPKVLLYLPEGELHELSLLYMHYQFRAFGFKTLYLGQHLPLSDLVKAAEQYQPDYLCSVFTTTPSRTEAEEYLSTLLEQLPGVELLVSGFILQPFQGQLPTRVHYFRELMDYENWLTARAAAVTN</sequence>
<evidence type="ECO:0000313" key="7">
    <source>
        <dbReference type="EMBL" id="RNI27097.1"/>
    </source>
</evidence>
<dbReference type="CDD" id="cd02065">
    <property type="entry name" value="B12-binding_like"/>
    <property type="match status" value="1"/>
</dbReference>
<dbReference type="InterPro" id="IPR000551">
    <property type="entry name" value="MerR-type_HTH_dom"/>
</dbReference>
<keyword evidence="1" id="KW-0678">Repressor</keyword>
<evidence type="ECO:0000256" key="2">
    <source>
        <dbReference type="ARBA" id="ARBA00023015"/>
    </source>
</evidence>
<accession>A0A3M9MPG2</accession>
<reference evidence="7 8" key="1">
    <citation type="submission" date="2018-11" db="EMBL/GenBank/DDBJ databases">
        <title>Rufibacter latericius sp. nov., isolated from water in Baiyang Lake.</title>
        <authorList>
            <person name="Yang Y."/>
        </authorList>
    </citation>
    <scope>NUCLEOTIDE SEQUENCE [LARGE SCALE GENOMIC DNA]</scope>
    <source>
        <strain evidence="7 8">MCC P1</strain>
    </source>
</reference>
<comment type="caution">
    <text evidence="7">The sequence shown here is derived from an EMBL/GenBank/DDBJ whole genome shotgun (WGS) entry which is preliminary data.</text>
</comment>
<keyword evidence="3" id="KW-0238">DNA-binding</keyword>
<dbReference type="GO" id="GO:0031419">
    <property type="term" value="F:cobalamin binding"/>
    <property type="evidence" value="ECO:0007669"/>
    <property type="project" value="InterPro"/>
</dbReference>
<dbReference type="RefSeq" id="WP_123133566.1">
    <property type="nucleotide sequence ID" value="NZ_RJJE01000017.1"/>
</dbReference>
<dbReference type="Gene3D" id="3.40.50.280">
    <property type="entry name" value="Cobalamin-binding domain"/>
    <property type="match status" value="1"/>
</dbReference>
<evidence type="ECO:0000256" key="4">
    <source>
        <dbReference type="ARBA" id="ARBA00023163"/>
    </source>
</evidence>
<keyword evidence="8" id="KW-1185">Reference proteome</keyword>
<evidence type="ECO:0000259" key="5">
    <source>
        <dbReference type="PROSITE" id="PS50937"/>
    </source>
</evidence>
<dbReference type="GO" id="GO:0003677">
    <property type="term" value="F:DNA binding"/>
    <property type="evidence" value="ECO:0007669"/>
    <property type="project" value="UniProtKB-KW"/>
</dbReference>
<evidence type="ECO:0000256" key="3">
    <source>
        <dbReference type="ARBA" id="ARBA00023125"/>
    </source>
</evidence>
<name>A0A3M9MPG2_9BACT</name>
<dbReference type="SUPFAM" id="SSF52242">
    <property type="entry name" value="Cobalamin (vitamin B12)-binding domain"/>
    <property type="match status" value="1"/>
</dbReference>
<dbReference type="InterPro" id="IPR009061">
    <property type="entry name" value="DNA-bd_dom_put_sf"/>
</dbReference>
<evidence type="ECO:0000313" key="8">
    <source>
        <dbReference type="Proteomes" id="UP000271010"/>
    </source>
</evidence>
<keyword evidence="2" id="KW-0805">Transcription regulation</keyword>